<organism evidence="1 3">
    <name type="scientific">Durusdinium trenchii</name>
    <dbReference type="NCBI Taxonomy" id="1381693"/>
    <lineage>
        <taxon>Eukaryota</taxon>
        <taxon>Sar</taxon>
        <taxon>Alveolata</taxon>
        <taxon>Dinophyceae</taxon>
        <taxon>Suessiales</taxon>
        <taxon>Symbiodiniaceae</taxon>
        <taxon>Durusdinium</taxon>
    </lineage>
</organism>
<sequence>MTFLADGHSANERLFSNVGKLTPPNSLLVRQGCLLHECNHVPEVAFKTLGDLAYMFCTSSLITNGSIYYDLLLHARRVLETKLKIVYSPSETELIEYQGQGISDVYTKPVQDNTNKDYVGGV</sequence>
<evidence type="ECO:0000313" key="1">
    <source>
        <dbReference type="EMBL" id="CAK9107518.1"/>
    </source>
</evidence>
<proteinExistence type="predicted"/>
<gene>
    <name evidence="1" type="ORF">SCF082_LOCUS50052</name>
    <name evidence="2" type="ORF">SCF082_LOCUS50076</name>
</gene>
<accession>A0ABP0S585</accession>
<evidence type="ECO:0000313" key="3">
    <source>
        <dbReference type="Proteomes" id="UP001642464"/>
    </source>
</evidence>
<comment type="caution">
    <text evidence="1">The sequence shown here is derived from an EMBL/GenBank/DDBJ whole genome shotgun (WGS) entry which is preliminary data.</text>
</comment>
<evidence type="ECO:0000313" key="2">
    <source>
        <dbReference type="EMBL" id="CAK9107575.1"/>
    </source>
</evidence>
<reference evidence="1 3" key="1">
    <citation type="submission" date="2024-02" db="EMBL/GenBank/DDBJ databases">
        <authorList>
            <person name="Chen Y."/>
            <person name="Shah S."/>
            <person name="Dougan E. K."/>
            <person name="Thang M."/>
            <person name="Chan C."/>
        </authorList>
    </citation>
    <scope>NUCLEOTIDE SEQUENCE [LARGE SCALE GENOMIC DNA]</scope>
</reference>
<dbReference type="EMBL" id="CAXAMM010042918">
    <property type="protein sequence ID" value="CAK9107518.1"/>
    <property type="molecule type" value="Genomic_DNA"/>
</dbReference>
<name>A0ABP0S585_9DINO</name>
<keyword evidence="3" id="KW-1185">Reference proteome</keyword>
<protein>
    <submittedName>
        <fullName evidence="1">Uncharacterized protein</fullName>
    </submittedName>
</protein>
<dbReference type="Proteomes" id="UP001642464">
    <property type="component" value="Unassembled WGS sequence"/>
</dbReference>
<dbReference type="EMBL" id="CAXAMM010042929">
    <property type="protein sequence ID" value="CAK9107575.1"/>
    <property type="molecule type" value="Genomic_DNA"/>
</dbReference>